<keyword evidence="11" id="KW-0449">Lipoprotein</keyword>
<name>K2GD87_9BACT</name>
<keyword evidence="6" id="KW-0479">Metal-binding</keyword>
<keyword evidence="7" id="KW-0274">FAD</keyword>
<evidence type="ECO:0000256" key="4">
    <source>
        <dbReference type="ARBA" id="ARBA00022630"/>
    </source>
</evidence>
<evidence type="ECO:0000256" key="2">
    <source>
        <dbReference type="ARBA" id="ARBA00011955"/>
    </source>
</evidence>
<dbReference type="InterPro" id="IPR024932">
    <property type="entry name" value="ApbE"/>
</dbReference>
<keyword evidence="5" id="KW-0808">Transferase</keyword>
<gene>
    <name evidence="11" type="ORF">ACD_3C00086G0008</name>
</gene>
<comment type="catalytic activity">
    <reaction evidence="10">
        <text>L-threonyl-[protein] + FAD = FMN-L-threonyl-[protein] + AMP + H(+)</text>
        <dbReference type="Rhea" id="RHEA:36847"/>
        <dbReference type="Rhea" id="RHEA-COMP:11060"/>
        <dbReference type="Rhea" id="RHEA-COMP:11061"/>
        <dbReference type="ChEBI" id="CHEBI:15378"/>
        <dbReference type="ChEBI" id="CHEBI:30013"/>
        <dbReference type="ChEBI" id="CHEBI:57692"/>
        <dbReference type="ChEBI" id="CHEBI:74257"/>
        <dbReference type="ChEBI" id="CHEBI:456215"/>
        <dbReference type="EC" id="2.7.1.180"/>
    </reaction>
</comment>
<keyword evidence="8" id="KW-0460">Magnesium</keyword>
<dbReference type="AlphaFoldDB" id="K2GD87"/>
<dbReference type="GO" id="GO:0046872">
    <property type="term" value="F:metal ion binding"/>
    <property type="evidence" value="ECO:0007669"/>
    <property type="project" value="UniProtKB-KW"/>
</dbReference>
<dbReference type="EMBL" id="AMFJ01000360">
    <property type="protein sequence ID" value="EKE28164.1"/>
    <property type="molecule type" value="Genomic_DNA"/>
</dbReference>
<evidence type="ECO:0000313" key="11">
    <source>
        <dbReference type="EMBL" id="EKE28164.1"/>
    </source>
</evidence>
<organism evidence="11">
    <name type="scientific">uncultured bacterium</name>
    <name type="common">gcode 4</name>
    <dbReference type="NCBI Taxonomy" id="1234023"/>
    <lineage>
        <taxon>Bacteria</taxon>
        <taxon>environmental samples</taxon>
    </lineage>
</organism>
<dbReference type="EC" id="2.7.1.180" evidence="2"/>
<protein>
    <recommendedName>
        <fullName evidence="3">FAD:protein FMN transferase</fullName>
        <ecNumber evidence="2">2.7.1.180</ecNumber>
    </recommendedName>
    <alternativeName>
        <fullName evidence="9">Flavin transferase</fullName>
    </alternativeName>
</protein>
<evidence type="ECO:0000256" key="1">
    <source>
        <dbReference type="ARBA" id="ARBA00001946"/>
    </source>
</evidence>
<comment type="caution">
    <text evidence="11">The sequence shown here is derived from an EMBL/GenBank/DDBJ whole genome shotgun (WGS) entry which is preliminary data.</text>
</comment>
<keyword evidence="4" id="KW-0285">Flavoprotein</keyword>
<accession>K2GD87</accession>
<evidence type="ECO:0000256" key="8">
    <source>
        <dbReference type="ARBA" id="ARBA00022842"/>
    </source>
</evidence>
<dbReference type="Gene3D" id="3.10.520.10">
    <property type="entry name" value="ApbE-like domains"/>
    <property type="match status" value="1"/>
</dbReference>
<dbReference type="InterPro" id="IPR003374">
    <property type="entry name" value="ApbE-like_sf"/>
</dbReference>
<evidence type="ECO:0000256" key="7">
    <source>
        <dbReference type="ARBA" id="ARBA00022827"/>
    </source>
</evidence>
<evidence type="ECO:0000256" key="9">
    <source>
        <dbReference type="ARBA" id="ARBA00031306"/>
    </source>
</evidence>
<evidence type="ECO:0000256" key="5">
    <source>
        <dbReference type="ARBA" id="ARBA00022679"/>
    </source>
</evidence>
<dbReference type="PANTHER" id="PTHR30040">
    <property type="entry name" value="THIAMINE BIOSYNTHESIS LIPOPROTEIN APBE"/>
    <property type="match status" value="1"/>
</dbReference>
<evidence type="ECO:0000256" key="3">
    <source>
        <dbReference type="ARBA" id="ARBA00016337"/>
    </source>
</evidence>
<evidence type="ECO:0000256" key="10">
    <source>
        <dbReference type="ARBA" id="ARBA00048540"/>
    </source>
</evidence>
<evidence type="ECO:0000256" key="6">
    <source>
        <dbReference type="ARBA" id="ARBA00022723"/>
    </source>
</evidence>
<dbReference type="PANTHER" id="PTHR30040:SF2">
    <property type="entry name" value="FAD:PROTEIN FMN TRANSFERASE"/>
    <property type="match status" value="1"/>
</dbReference>
<dbReference type="GO" id="GO:0016740">
    <property type="term" value="F:transferase activity"/>
    <property type="evidence" value="ECO:0007669"/>
    <property type="project" value="UniProtKB-KW"/>
</dbReference>
<reference evidence="11" key="1">
    <citation type="journal article" date="2012" name="Science">
        <title>Fermentation, hydrogen, and sulfur metabolism in multiple uncultivated bacterial phyla.</title>
        <authorList>
            <person name="Wrighton K.C."/>
            <person name="Thomas B.C."/>
            <person name="Sharon I."/>
            <person name="Miller C.S."/>
            <person name="Castelle C.J."/>
            <person name="VerBerkmoes N.C."/>
            <person name="Wilkins M.J."/>
            <person name="Hettich R.L."/>
            <person name="Lipton M.S."/>
            <person name="Williams K.H."/>
            <person name="Long P.E."/>
            <person name="Banfield J.F."/>
        </authorList>
    </citation>
    <scope>NUCLEOTIDE SEQUENCE [LARGE SCALE GENOMIC DNA]</scope>
</reference>
<proteinExistence type="predicted"/>
<comment type="cofactor">
    <cofactor evidence="1">
        <name>Mg(2+)</name>
        <dbReference type="ChEBI" id="CHEBI:18420"/>
    </cofactor>
</comment>
<sequence>MWTICSIIVINEDDKSLKKIINGIYKNIVDFENEFSRFRIDSQLSKLNRDKKMPVSDIFLLMLDRSREMFSLTDWYFNPLIDLRKIWYSDSFEIWRFEKINLVEDLNFNDIKNYWNLLEIWQDMNLDFWAIAKWFLADILSGALKSAWYNDHMINLWGDICLSWYNLFWGKWQVGISSPFDKNEIFTTLELSSKSISTSWTFIRKWKINNEDYHHIRNPLSDKSENELISVSVINRYWYKSDSLATALIAMWKSKALEFCEDNDIDYLFIMKNREILSNLR</sequence>
<dbReference type="Pfam" id="PF02424">
    <property type="entry name" value="ApbE"/>
    <property type="match status" value="1"/>
</dbReference>
<dbReference type="SUPFAM" id="SSF143631">
    <property type="entry name" value="ApbE-like"/>
    <property type="match status" value="1"/>
</dbReference>